<proteinExistence type="predicted"/>
<dbReference type="EMBL" id="DRLD01000071">
    <property type="protein sequence ID" value="HED09606.1"/>
    <property type="molecule type" value="Genomic_DNA"/>
</dbReference>
<dbReference type="InterPro" id="IPR034660">
    <property type="entry name" value="DinB/YfiT-like"/>
</dbReference>
<reference evidence="1" key="1">
    <citation type="journal article" date="2020" name="mSystems">
        <title>Genome- and Community-Level Interaction Insights into Carbon Utilization and Element Cycling Functions of Hydrothermarchaeota in Hydrothermal Sediment.</title>
        <authorList>
            <person name="Zhou Z."/>
            <person name="Liu Y."/>
            <person name="Xu W."/>
            <person name="Pan J."/>
            <person name="Luo Z.H."/>
            <person name="Li M."/>
        </authorList>
    </citation>
    <scope>NUCLEOTIDE SEQUENCE [LARGE SCALE GENOMIC DNA]</scope>
    <source>
        <strain evidence="1">HyVt-456</strain>
    </source>
</reference>
<accession>A0A7V1LKB6</accession>
<organism evidence="1">
    <name type="scientific">Caldithrix abyssi</name>
    <dbReference type="NCBI Taxonomy" id="187145"/>
    <lineage>
        <taxon>Bacteria</taxon>
        <taxon>Pseudomonadati</taxon>
        <taxon>Calditrichota</taxon>
        <taxon>Calditrichia</taxon>
        <taxon>Calditrichales</taxon>
        <taxon>Calditrichaceae</taxon>
        <taxon>Caldithrix</taxon>
    </lineage>
</organism>
<sequence>MDDYLCSVIKRFAYYRELGLRAMEQLEPRELFWRYNRESNSIAIIVSHLYGNMLSRWTNFLSEDGEKAWRNRDAEFEETIRSRDELLSRWNAGWDCLLAALESLTAEDLRKTVTIRGEKHTVVDAVNRQLSHYAYHVGQIVFIAKMIRAEQWRSLSIARGKSRDFNKKMAGKHKSGQGE</sequence>
<gene>
    <name evidence="1" type="ORF">ENJ10_02875</name>
</gene>
<dbReference type="Proteomes" id="UP000886005">
    <property type="component" value="Unassembled WGS sequence"/>
</dbReference>
<dbReference type="InterPro" id="IPR011466">
    <property type="entry name" value="DUF1572"/>
</dbReference>
<name>A0A7V1LKB6_CALAY</name>
<protein>
    <submittedName>
        <fullName evidence="1">DUF1572 domain-containing protein</fullName>
    </submittedName>
</protein>
<comment type="caution">
    <text evidence="1">The sequence shown here is derived from an EMBL/GenBank/DDBJ whole genome shotgun (WGS) entry which is preliminary data.</text>
</comment>
<evidence type="ECO:0000313" key="1">
    <source>
        <dbReference type="EMBL" id="HED09606.1"/>
    </source>
</evidence>
<dbReference type="Gene3D" id="1.20.120.450">
    <property type="entry name" value="dinb family like domain"/>
    <property type="match status" value="1"/>
</dbReference>
<dbReference type="AlphaFoldDB" id="A0A7V1LKB6"/>
<dbReference type="SUPFAM" id="SSF109854">
    <property type="entry name" value="DinB/YfiT-like putative metalloenzymes"/>
    <property type="match status" value="1"/>
</dbReference>
<dbReference type="Pfam" id="PF07609">
    <property type="entry name" value="DUF1572"/>
    <property type="match status" value="1"/>
</dbReference>